<sequence>MSLLRVSAMEDETGQPVEIMDLEPALQILGYVPPPLQFLQALLSSGWKLDSKWQSLSYIHKVVRDLYTKQHFAKLVLIYCKPLEVVIVAGEQEARAGEPLEAKLLTPSVDSTDTNPDGGTEQPGLVTFILPGNSRTARISGNFRREIDQELWKLSSLLKRLGRKTSPGWIIAITDTEEVTYYAEKQVRLDDLKSSRVGETRDDVLSRIFGESRVVNWRTAARKEERRACQKAREERLRKRQEGAGDEEPDAGTDVASPSNFGMEEFEKESGEEGESYINVLKLIGGSHK</sequence>
<evidence type="ECO:0000313" key="2">
    <source>
        <dbReference type="EMBL" id="GAU99872.1"/>
    </source>
</evidence>
<organism evidence="2 3">
    <name type="scientific">Ramazzottius varieornatus</name>
    <name type="common">Water bear</name>
    <name type="synonym">Tardigrade</name>
    <dbReference type="NCBI Taxonomy" id="947166"/>
    <lineage>
        <taxon>Eukaryota</taxon>
        <taxon>Metazoa</taxon>
        <taxon>Ecdysozoa</taxon>
        <taxon>Tardigrada</taxon>
        <taxon>Eutardigrada</taxon>
        <taxon>Parachela</taxon>
        <taxon>Hypsibioidea</taxon>
        <taxon>Ramazzottiidae</taxon>
        <taxon>Ramazzottius</taxon>
    </lineage>
</organism>
<accession>A0A1D1VIG1</accession>
<proteinExistence type="predicted"/>
<dbReference type="EMBL" id="BDGG01000005">
    <property type="protein sequence ID" value="GAU99872.1"/>
    <property type="molecule type" value="Genomic_DNA"/>
</dbReference>
<protein>
    <submittedName>
        <fullName evidence="2">Uncharacterized protein</fullName>
    </submittedName>
</protein>
<feature type="compositionally biased region" description="Acidic residues" evidence="1">
    <location>
        <begin position="264"/>
        <end position="274"/>
    </location>
</feature>
<comment type="caution">
    <text evidence="2">The sequence shown here is derived from an EMBL/GenBank/DDBJ whole genome shotgun (WGS) entry which is preliminary data.</text>
</comment>
<feature type="compositionally biased region" description="Basic and acidic residues" evidence="1">
    <location>
        <begin position="233"/>
        <end position="243"/>
    </location>
</feature>
<evidence type="ECO:0000313" key="3">
    <source>
        <dbReference type="Proteomes" id="UP000186922"/>
    </source>
</evidence>
<gene>
    <name evidence="2" type="primary">RvY_10811-1</name>
    <name evidence="2" type="synonym">RvY_10811.1</name>
    <name evidence="2" type="ORF">RvY_10811</name>
</gene>
<feature type="region of interest" description="Disordered" evidence="1">
    <location>
        <begin position="233"/>
        <end position="274"/>
    </location>
</feature>
<dbReference type="Proteomes" id="UP000186922">
    <property type="component" value="Unassembled WGS sequence"/>
</dbReference>
<evidence type="ECO:0000256" key="1">
    <source>
        <dbReference type="SAM" id="MobiDB-lite"/>
    </source>
</evidence>
<dbReference type="OrthoDB" id="10569353at2759"/>
<reference evidence="2 3" key="1">
    <citation type="journal article" date="2016" name="Nat. Commun.">
        <title>Extremotolerant tardigrade genome and improved radiotolerance of human cultured cells by tardigrade-unique protein.</title>
        <authorList>
            <person name="Hashimoto T."/>
            <person name="Horikawa D.D."/>
            <person name="Saito Y."/>
            <person name="Kuwahara H."/>
            <person name="Kozuka-Hata H."/>
            <person name="Shin-I T."/>
            <person name="Minakuchi Y."/>
            <person name="Ohishi K."/>
            <person name="Motoyama A."/>
            <person name="Aizu T."/>
            <person name="Enomoto A."/>
            <person name="Kondo K."/>
            <person name="Tanaka S."/>
            <person name="Hara Y."/>
            <person name="Koshikawa S."/>
            <person name="Sagara H."/>
            <person name="Miura T."/>
            <person name="Yokobori S."/>
            <person name="Miyagawa K."/>
            <person name="Suzuki Y."/>
            <person name="Kubo T."/>
            <person name="Oyama M."/>
            <person name="Kohara Y."/>
            <person name="Fujiyama A."/>
            <person name="Arakawa K."/>
            <person name="Katayama T."/>
            <person name="Toyoda A."/>
            <person name="Kunieda T."/>
        </authorList>
    </citation>
    <scope>NUCLEOTIDE SEQUENCE [LARGE SCALE GENOMIC DNA]</scope>
    <source>
        <strain evidence="2 3">YOKOZUNA-1</strain>
    </source>
</reference>
<keyword evidence="3" id="KW-1185">Reference proteome</keyword>
<name>A0A1D1VIG1_RAMVA</name>
<dbReference type="AlphaFoldDB" id="A0A1D1VIG1"/>